<protein>
    <recommendedName>
        <fullName evidence="4">Small ribosomal subunit protein bS18c</fullName>
    </recommendedName>
</protein>
<keyword evidence="6" id="KW-0934">Plastid</keyword>
<keyword evidence="3 4" id="KW-0687">Ribonucleoprotein</keyword>
<keyword evidence="4" id="KW-0694">RNA-binding</keyword>
<keyword evidence="6" id="KW-0150">Chloroplast</keyword>
<evidence type="ECO:0000313" key="6">
    <source>
        <dbReference type="EMBL" id="QDR24580.1"/>
    </source>
</evidence>
<dbReference type="PANTHER" id="PTHR13479">
    <property type="entry name" value="30S RIBOSOMAL PROTEIN S18"/>
    <property type="match status" value="1"/>
</dbReference>
<sequence>MVTYKNKVKKRISPISLDQKINYKDINLLKTFINDQGQILPRYMTKLTVKQQRELAKAIKRARILNLLPFVLKDYN</sequence>
<keyword evidence="2 4" id="KW-0689">Ribosomal protein</keyword>
<evidence type="ECO:0000256" key="2">
    <source>
        <dbReference type="ARBA" id="ARBA00022980"/>
    </source>
</evidence>
<dbReference type="RefSeq" id="YP_009684494.1">
    <property type="nucleotide sequence ID" value="NC_044407.1"/>
</dbReference>
<dbReference type="GO" id="GO:0009507">
    <property type="term" value="C:chloroplast"/>
    <property type="evidence" value="ECO:0007669"/>
    <property type="project" value="UniProtKB-SubCell"/>
</dbReference>
<name>A0A516ZA55_9STRA</name>
<evidence type="ECO:0000256" key="1">
    <source>
        <dbReference type="ARBA" id="ARBA00005589"/>
    </source>
</evidence>
<dbReference type="InterPro" id="IPR001648">
    <property type="entry name" value="Ribosomal_bS18"/>
</dbReference>
<comment type="subunit">
    <text evidence="4">Part of the 30S ribosomal subunit.</text>
</comment>
<dbReference type="PANTHER" id="PTHR13479:SF40">
    <property type="entry name" value="SMALL RIBOSOMAL SUBUNIT PROTEIN BS18M"/>
    <property type="match status" value="1"/>
</dbReference>
<evidence type="ECO:0000256" key="3">
    <source>
        <dbReference type="ARBA" id="ARBA00023274"/>
    </source>
</evidence>
<evidence type="ECO:0000256" key="4">
    <source>
        <dbReference type="HAMAP-Rule" id="MF_00270"/>
    </source>
</evidence>
<comment type="similarity">
    <text evidence="1 4 5">Belongs to the bacterial ribosomal protein bS18 family.</text>
</comment>
<organism evidence="6">
    <name type="scientific">Florenciella parvula</name>
    <dbReference type="NCBI Taxonomy" id="236787"/>
    <lineage>
        <taxon>Eukaryota</taxon>
        <taxon>Sar</taxon>
        <taxon>Stramenopiles</taxon>
        <taxon>Ochrophyta</taxon>
        <taxon>Dictyochophyceae</taxon>
        <taxon>Florenciellales</taxon>
        <taxon>Florenciella</taxon>
    </lineage>
</organism>
<keyword evidence="4" id="KW-0699">rRNA-binding</keyword>
<proteinExistence type="inferred from homology"/>
<dbReference type="SUPFAM" id="SSF46911">
    <property type="entry name" value="Ribosomal protein S18"/>
    <property type="match status" value="1"/>
</dbReference>
<dbReference type="NCBIfam" id="TIGR00165">
    <property type="entry name" value="S18"/>
    <property type="match status" value="1"/>
</dbReference>
<gene>
    <name evidence="4 6" type="primary">rps18</name>
</gene>
<dbReference type="Gene3D" id="4.10.640.10">
    <property type="entry name" value="Ribosomal protein S18"/>
    <property type="match status" value="1"/>
</dbReference>
<dbReference type="GO" id="GO:0003735">
    <property type="term" value="F:structural constituent of ribosome"/>
    <property type="evidence" value="ECO:0007669"/>
    <property type="project" value="InterPro"/>
</dbReference>
<dbReference type="InterPro" id="IPR036870">
    <property type="entry name" value="Ribosomal_bS18_sf"/>
</dbReference>
<dbReference type="HAMAP" id="MF_00270">
    <property type="entry name" value="Ribosomal_bS18"/>
    <property type="match status" value="1"/>
</dbReference>
<dbReference type="GO" id="GO:0070181">
    <property type="term" value="F:small ribosomal subunit rRNA binding"/>
    <property type="evidence" value="ECO:0007669"/>
    <property type="project" value="TreeGrafter"/>
</dbReference>
<evidence type="ECO:0000256" key="5">
    <source>
        <dbReference type="RuleBase" id="RU003910"/>
    </source>
</evidence>
<comment type="subcellular location">
    <subcellularLocation>
        <location evidence="4">Plastid</location>
        <location evidence="4">Chloroplast</location>
    </subcellularLocation>
</comment>
<dbReference type="AlphaFoldDB" id="A0A516ZA55"/>
<dbReference type="GeneID" id="41657446"/>
<dbReference type="GO" id="GO:0005763">
    <property type="term" value="C:mitochondrial small ribosomal subunit"/>
    <property type="evidence" value="ECO:0007669"/>
    <property type="project" value="TreeGrafter"/>
</dbReference>
<dbReference type="PRINTS" id="PR00974">
    <property type="entry name" value="RIBOSOMALS18"/>
</dbReference>
<geneLocation type="chloroplast" evidence="6"/>
<accession>A0A516ZA55</accession>
<dbReference type="GO" id="GO:0006412">
    <property type="term" value="P:translation"/>
    <property type="evidence" value="ECO:0007669"/>
    <property type="project" value="UniProtKB-UniRule"/>
</dbReference>
<reference evidence="6" key="1">
    <citation type="journal article" date="2019" name="J. Phycol.">
        <title>Dictyochophyceae plastid genomes reveal unusual variability of their organization.</title>
        <authorList>
            <person name="Han K.Y."/>
            <person name="Maciszewski K."/>
            <person name="Graf L."/>
            <person name="Yang J.H."/>
            <person name="Andersen R.A."/>
            <person name="Karnkowska A."/>
            <person name="Yoon H.S."/>
        </authorList>
    </citation>
    <scope>NUCLEOTIDE SEQUENCE</scope>
</reference>
<dbReference type="Pfam" id="PF01084">
    <property type="entry name" value="Ribosomal_S18"/>
    <property type="match status" value="1"/>
</dbReference>
<dbReference type="EMBL" id="MK518352">
    <property type="protein sequence ID" value="QDR24580.1"/>
    <property type="molecule type" value="Genomic_DNA"/>
</dbReference>